<dbReference type="AlphaFoldDB" id="A0A9P4PRI2"/>
<reference evidence="3" key="1">
    <citation type="journal article" date="2020" name="Stud. Mycol.">
        <title>101 Dothideomycetes genomes: a test case for predicting lifestyles and emergence of pathogens.</title>
        <authorList>
            <person name="Haridas S."/>
            <person name="Albert R."/>
            <person name="Binder M."/>
            <person name="Bloem J."/>
            <person name="Labutti K."/>
            <person name="Salamov A."/>
            <person name="Andreopoulos B."/>
            <person name="Baker S."/>
            <person name="Barry K."/>
            <person name="Bills G."/>
            <person name="Bluhm B."/>
            <person name="Cannon C."/>
            <person name="Castanera R."/>
            <person name="Culley D."/>
            <person name="Daum C."/>
            <person name="Ezra D."/>
            <person name="Gonzalez J."/>
            <person name="Henrissat B."/>
            <person name="Kuo A."/>
            <person name="Liang C."/>
            <person name="Lipzen A."/>
            <person name="Lutzoni F."/>
            <person name="Magnuson J."/>
            <person name="Mondo S."/>
            <person name="Nolan M."/>
            <person name="Ohm R."/>
            <person name="Pangilinan J."/>
            <person name="Park H.-J."/>
            <person name="Ramirez L."/>
            <person name="Alfaro M."/>
            <person name="Sun H."/>
            <person name="Tritt A."/>
            <person name="Yoshinaga Y."/>
            <person name="Zwiers L.-H."/>
            <person name="Turgeon B."/>
            <person name="Goodwin S."/>
            <person name="Spatafora J."/>
            <person name="Crous P."/>
            <person name="Grigoriev I."/>
        </authorList>
    </citation>
    <scope>NUCLEOTIDE SEQUENCE</scope>
    <source>
        <strain evidence="3">CBS 690.94</strain>
    </source>
</reference>
<evidence type="ECO:0000313" key="3">
    <source>
        <dbReference type="EMBL" id="KAF2449979.1"/>
    </source>
</evidence>
<dbReference type="PANTHER" id="PTHR31806:SF8">
    <property type="entry name" value="TRANSPORTER, PUTATIVE (AFU_ORTHOLOGUE AFUA_2G03000)-RELATED"/>
    <property type="match status" value="1"/>
</dbReference>
<dbReference type="GO" id="GO:0022857">
    <property type="term" value="F:transmembrane transporter activity"/>
    <property type="evidence" value="ECO:0007669"/>
    <property type="project" value="InterPro"/>
</dbReference>
<keyword evidence="1" id="KW-0813">Transport</keyword>
<gene>
    <name evidence="3" type="ORF">P171DRAFT_469870</name>
</gene>
<dbReference type="Gene3D" id="1.10.4160.10">
    <property type="entry name" value="Hydantoin permease"/>
    <property type="match status" value="1"/>
</dbReference>
<accession>A0A9P4PRI2</accession>
<dbReference type="EMBL" id="MU001494">
    <property type="protein sequence ID" value="KAF2449979.1"/>
    <property type="molecule type" value="Genomic_DNA"/>
</dbReference>
<dbReference type="Proteomes" id="UP000799764">
    <property type="component" value="Unassembled WGS sequence"/>
</dbReference>
<keyword evidence="2" id="KW-0812">Transmembrane</keyword>
<dbReference type="PANTHER" id="PTHR31806">
    <property type="entry name" value="PURINE-CYTOSINE PERMEASE FCY2-RELATED"/>
    <property type="match status" value="1"/>
</dbReference>
<feature type="transmembrane region" description="Helical" evidence="2">
    <location>
        <begin position="253"/>
        <end position="276"/>
    </location>
</feature>
<protein>
    <submittedName>
        <fullName evidence="3">Uncharacterized protein</fullName>
    </submittedName>
</protein>
<keyword evidence="2" id="KW-0472">Membrane</keyword>
<evidence type="ECO:0000256" key="1">
    <source>
        <dbReference type="ARBA" id="ARBA00022448"/>
    </source>
</evidence>
<sequence>MGNVGNLGSQEPRFTNNNLNDVEKQATSHLSTPSSLLRTPASPSYLSHLQKWNTRIKSLSGLETRGITRVLPSERQTPSSAAYLQIVILWFGANITVNNLIAGLYGPLLFQLRSRDPSGVGGRVQNLYRRTTHSDICASGQFGNFCAVILALGLMPNSIPGTYSAALNCQMMGRSWSFIPRWIWTVALVSVQLVCALAGRHTVFVVFQNFLALMGYWLTIMICIVAEEHVLFQMARGIVRDWAGWEDKQKLPLGVAALVAFLLGWMGAILGMYQVWYVGPIAKLAADTGADVGMWVG</sequence>
<dbReference type="InterPro" id="IPR026030">
    <property type="entry name" value="Pur-cyt_permease_Fcy2/21/22"/>
</dbReference>
<keyword evidence="2" id="KW-1133">Transmembrane helix</keyword>
<feature type="transmembrane region" description="Helical" evidence="2">
    <location>
        <begin position="82"/>
        <end position="105"/>
    </location>
</feature>
<dbReference type="OrthoDB" id="5428495at2759"/>
<evidence type="ECO:0000256" key="2">
    <source>
        <dbReference type="SAM" id="Phobius"/>
    </source>
</evidence>
<proteinExistence type="predicted"/>
<dbReference type="GO" id="GO:0000329">
    <property type="term" value="C:fungal-type vacuole membrane"/>
    <property type="evidence" value="ECO:0007669"/>
    <property type="project" value="TreeGrafter"/>
</dbReference>
<organism evidence="3 4">
    <name type="scientific">Karstenula rhodostoma CBS 690.94</name>
    <dbReference type="NCBI Taxonomy" id="1392251"/>
    <lineage>
        <taxon>Eukaryota</taxon>
        <taxon>Fungi</taxon>
        <taxon>Dikarya</taxon>
        <taxon>Ascomycota</taxon>
        <taxon>Pezizomycotina</taxon>
        <taxon>Dothideomycetes</taxon>
        <taxon>Pleosporomycetidae</taxon>
        <taxon>Pleosporales</taxon>
        <taxon>Massarineae</taxon>
        <taxon>Didymosphaeriaceae</taxon>
        <taxon>Karstenula</taxon>
    </lineage>
</organism>
<evidence type="ECO:0000313" key="4">
    <source>
        <dbReference type="Proteomes" id="UP000799764"/>
    </source>
</evidence>
<comment type="caution">
    <text evidence="3">The sequence shown here is derived from an EMBL/GenBank/DDBJ whole genome shotgun (WGS) entry which is preliminary data.</text>
</comment>
<feature type="transmembrane region" description="Helical" evidence="2">
    <location>
        <begin position="182"/>
        <end position="207"/>
    </location>
</feature>
<name>A0A9P4PRI2_9PLEO</name>
<keyword evidence="4" id="KW-1185">Reference proteome</keyword>
<feature type="transmembrane region" description="Helical" evidence="2">
    <location>
        <begin position="213"/>
        <end position="232"/>
    </location>
</feature>
<dbReference type="GO" id="GO:0005886">
    <property type="term" value="C:plasma membrane"/>
    <property type="evidence" value="ECO:0007669"/>
    <property type="project" value="TreeGrafter"/>
</dbReference>